<dbReference type="PANTHER" id="PTHR31605:SF0">
    <property type="entry name" value="GLYCEROL-3-PHOSPHATE O-ACYLTRANSFERASE 1"/>
    <property type="match status" value="1"/>
</dbReference>
<dbReference type="OrthoDB" id="1044435at2759"/>
<comment type="caution">
    <text evidence="1">The sequence shown here is derived from an EMBL/GenBank/DDBJ whole genome shotgun (WGS) entry which is preliminary data.</text>
</comment>
<keyword evidence="1" id="KW-0012">Acyltransferase</keyword>
<dbReference type="AlphaFoldDB" id="A0A8H3X6Y2"/>
<proteinExistence type="predicted"/>
<accession>A0A8H3X6Y2</accession>
<reference evidence="1 2" key="1">
    <citation type="journal article" date="2019" name="Environ. Microbiol.">
        <title>At the nexus of three kingdoms: the genome of the mycorrhizal fungus Gigaspora margarita provides insights into plant, endobacterial and fungal interactions.</title>
        <authorList>
            <person name="Venice F."/>
            <person name="Ghignone S."/>
            <person name="Salvioli di Fossalunga A."/>
            <person name="Amselem J."/>
            <person name="Novero M."/>
            <person name="Xianan X."/>
            <person name="Sedzielewska Toro K."/>
            <person name="Morin E."/>
            <person name="Lipzen A."/>
            <person name="Grigoriev I.V."/>
            <person name="Henrissat B."/>
            <person name="Martin F.M."/>
            <person name="Bonfante P."/>
        </authorList>
    </citation>
    <scope>NUCLEOTIDE SEQUENCE [LARGE SCALE GENOMIC DNA]</scope>
    <source>
        <strain evidence="1 2">BEG34</strain>
    </source>
</reference>
<evidence type="ECO:0000313" key="1">
    <source>
        <dbReference type="EMBL" id="KAF0411881.1"/>
    </source>
</evidence>
<keyword evidence="1" id="KW-0808">Transferase</keyword>
<sequence length="660" mass="75905">MSLVVAVRTAFYIILRFLTKIVFKIFYRDYGVFHPENFPPDDGTPILFIAAPHGNFLMDAITIFVTCPRYVYFLSARSNFDYPIFGTLMSFIGCIPVTRPFDVKRVDGDGLVRVIEDGKVVTGKDLGNILKVRDTLYVEFEEPDNEMLKEASGIVEEIINVDKVRIKEPGMRWTPKGKRKGQLKRLVEYGSFVIRVDRESTIKNLEQFLPKYMTKSIDRLSTSPGILNSSVFDGQAHDVVIHSSNQEATEYSPLIPESSSSSRRSSQHFLFVPDIPTTYSYTRMPPHSEVYSAVHSHFSKSNCIAIFPEGTSHDNEHMLSLKYGCAVMSLGYLASNEPDASVNPRRLKLVPCGLNFFDRHSFRSRVFVEVGPTIEIDNELLEMYRAGDESKRKASQQLLEAIRTSLSEITINAPDSETLLFFKTASKLYRENLLPQKLSFSDKMFLLRKIAKKYSSTTPLTEEVKRLKWDTTTYAHKLRKHHLSLPHLSVTPMSLFLYLPLYVFLIVITIPGLIIFCPIGLIAQYVGKKQGENTMLYDENSLAVTRWPGRYVIATWKMMTGIALFLIFDLIYSILTIHFIKRFGLYDFGEHVFIFGSFIFFFFWTSVAYGTMLLWEGMRWVGKRTWVCLWSLAKPNKRESFISQKEELTTRVWKWVESNN</sequence>
<dbReference type="PANTHER" id="PTHR31605">
    <property type="entry name" value="GLYCEROL-3-PHOSPHATE O-ACYLTRANSFERASE 1"/>
    <property type="match status" value="1"/>
</dbReference>
<gene>
    <name evidence="1" type="ORF">F8M41_008139</name>
</gene>
<name>A0A8H3X6Y2_GIGMA</name>
<dbReference type="Proteomes" id="UP000439903">
    <property type="component" value="Unassembled WGS sequence"/>
</dbReference>
<evidence type="ECO:0000313" key="2">
    <source>
        <dbReference type="Proteomes" id="UP000439903"/>
    </source>
</evidence>
<dbReference type="GO" id="GO:0016287">
    <property type="term" value="F:glycerone-phosphate O-acyltransferase activity"/>
    <property type="evidence" value="ECO:0007669"/>
    <property type="project" value="TreeGrafter"/>
</dbReference>
<keyword evidence="2" id="KW-1185">Reference proteome</keyword>
<dbReference type="EMBL" id="WTPW01001842">
    <property type="protein sequence ID" value="KAF0411881.1"/>
    <property type="molecule type" value="Genomic_DNA"/>
</dbReference>
<organism evidence="1 2">
    <name type="scientific">Gigaspora margarita</name>
    <dbReference type="NCBI Taxonomy" id="4874"/>
    <lineage>
        <taxon>Eukaryota</taxon>
        <taxon>Fungi</taxon>
        <taxon>Fungi incertae sedis</taxon>
        <taxon>Mucoromycota</taxon>
        <taxon>Glomeromycotina</taxon>
        <taxon>Glomeromycetes</taxon>
        <taxon>Diversisporales</taxon>
        <taxon>Gigasporaceae</taxon>
        <taxon>Gigaspora</taxon>
    </lineage>
</organism>
<dbReference type="GO" id="GO:0004366">
    <property type="term" value="F:glycerol-3-phosphate O-acyltransferase activity"/>
    <property type="evidence" value="ECO:0007669"/>
    <property type="project" value="TreeGrafter"/>
</dbReference>
<dbReference type="SUPFAM" id="SSF69593">
    <property type="entry name" value="Glycerol-3-phosphate (1)-acyltransferase"/>
    <property type="match status" value="1"/>
</dbReference>
<protein>
    <submittedName>
        <fullName evidence="1">Bifunctional glycerol-3-phosphate/glycerone-phosphate O-acyltransferase SCT1</fullName>
    </submittedName>
</protein>
<dbReference type="InterPro" id="IPR052744">
    <property type="entry name" value="GPAT/DAPAT"/>
</dbReference>
<dbReference type="GO" id="GO:0008654">
    <property type="term" value="P:phospholipid biosynthetic process"/>
    <property type="evidence" value="ECO:0007669"/>
    <property type="project" value="TreeGrafter"/>
</dbReference>